<dbReference type="PANTHER" id="PTHR33993:SF14">
    <property type="entry name" value="GB|AAF24581.1"/>
    <property type="match status" value="1"/>
</dbReference>
<feature type="domain" description="VOC" evidence="1">
    <location>
        <begin position="9"/>
        <end position="125"/>
    </location>
</feature>
<dbReference type="SUPFAM" id="SSF54593">
    <property type="entry name" value="Glyoxalase/Bleomycin resistance protein/Dihydroxybiphenyl dioxygenase"/>
    <property type="match status" value="1"/>
</dbReference>
<reference evidence="2 3" key="1">
    <citation type="submission" date="2015-11" db="EMBL/GenBank/DDBJ databases">
        <title>Genomic analysis of 38 Legionella species identifies large and diverse effector repertoires.</title>
        <authorList>
            <person name="Burstein D."/>
            <person name="Amaro F."/>
            <person name="Zusman T."/>
            <person name="Lifshitz Z."/>
            <person name="Cohen O."/>
            <person name="Gilbert J.A."/>
            <person name="Pupko T."/>
            <person name="Shuman H.A."/>
            <person name="Segal G."/>
        </authorList>
    </citation>
    <scope>NUCLEOTIDE SEQUENCE [LARGE SCALE GENOMIC DNA]</scope>
    <source>
        <strain evidence="2 3">Oak Ridge-10</strain>
    </source>
</reference>
<sequence>MSNGPKIGEFCWNELATPNVKAAKEFYGNAFGWKFSDHSMNGSTYTMIKSGEKEFAGIWEIPQDQSKQIPPHWMSYILVDNLENSLKKVQEHRATIKVPTTKVGEFGQFAIITDPTGAHVALWETFNK</sequence>
<dbReference type="EMBL" id="LNYP01000029">
    <property type="protein sequence ID" value="KTD37958.1"/>
    <property type="molecule type" value="Genomic_DNA"/>
</dbReference>
<dbReference type="PANTHER" id="PTHR33993">
    <property type="entry name" value="GLYOXALASE-RELATED"/>
    <property type="match status" value="1"/>
</dbReference>
<organism evidence="2 3">
    <name type="scientific">Legionella oakridgensis</name>
    <dbReference type="NCBI Taxonomy" id="29423"/>
    <lineage>
        <taxon>Bacteria</taxon>
        <taxon>Pseudomonadati</taxon>
        <taxon>Pseudomonadota</taxon>
        <taxon>Gammaproteobacteria</taxon>
        <taxon>Legionellales</taxon>
        <taxon>Legionellaceae</taxon>
        <taxon>Legionella</taxon>
    </lineage>
</organism>
<dbReference type="InterPro" id="IPR037523">
    <property type="entry name" value="VOC_core"/>
</dbReference>
<dbReference type="PATRIC" id="fig|29423.5.peg.1711"/>
<dbReference type="Gene3D" id="3.10.180.10">
    <property type="entry name" value="2,3-Dihydroxybiphenyl 1,2-Dioxygenase, domain 1"/>
    <property type="match status" value="1"/>
</dbReference>
<dbReference type="PROSITE" id="PS51819">
    <property type="entry name" value="VOC"/>
    <property type="match status" value="1"/>
</dbReference>
<proteinExistence type="predicted"/>
<dbReference type="InterPro" id="IPR029068">
    <property type="entry name" value="Glyas_Bleomycin-R_OHBP_Dase"/>
</dbReference>
<dbReference type="CDD" id="cd07247">
    <property type="entry name" value="SgaA_N_like"/>
    <property type="match status" value="1"/>
</dbReference>
<dbReference type="Pfam" id="PF00903">
    <property type="entry name" value="Glyoxalase"/>
    <property type="match status" value="1"/>
</dbReference>
<dbReference type="Proteomes" id="UP000054858">
    <property type="component" value="Unassembled WGS sequence"/>
</dbReference>
<dbReference type="InterPro" id="IPR004360">
    <property type="entry name" value="Glyas_Fos-R_dOase_dom"/>
</dbReference>
<protein>
    <submittedName>
        <fullName evidence="2">Glyoxylase</fullName>
    </submittedName>
</protein>
<dbReference type="InterPro" id="IPR052164">
    <property type="entry name" value="Anthracycline_SecMetBiosynth"/>
</dbReference>
<dbReference type="RefSeq" id="WP_025385815.1">
    <property type="nucleotide sequence ID" value="NZ_LCUA01000004.1"/>
</dbReference>
<name>A0A0W0X0D8_9GAMM</name>
<accession>A0A0W0X0D8</accession>
<gene>
    <name evidence="2" type="ORF">Loak_1634</name>
</gene>
<evidence type="ECO:0000313" key="3">
    <source>
        <dbReference type="Proteomes" id="UP000054858"/>
    </source>
</evidence>
<evidence type="ECO:0000313" key="2">
    <source>
        <dbReference type="EMBL" id="KTD37958.1"/>
    </source>
</evidence>
<dbReference type="AlphaFoldDB" id="A0A0W0X0D8"/>
<comment type="caution">
    <text evidence="2">The sequence shown here is derived from an EMBL/GenBank/DDBJ whole genome shotgun (WGS) entry which is preliminary data.</text>
</comment>
<evidence type="ECO:0000259" key="1">
    <source>
        <dbReference type="PROSITE" id="PS51819"/>
    </source>
</evidence>